<dbReference type="PANTHER" id="PTHR35010:SF2">
    <property type="entry name" value="BLL4672 PROTEIN"/>
    <property type="match status" value="1"/>
</dbReference>
<reference evidence="4" key="1">
    <citation type="submission" date="2015-11" db="EMBL/GenBank/DDBJ databases">
        <authorList>
            <person name="Varghese N."/>
        </authorList>
    </citation>
    <scope>NUCLEOTIDE SEQUENCE [LARGE SCALE GENOMIC DNA]</scope>
    <source>
        <strain evidence="4">DSM 45899</strain>
    </source>
</reference>
<dbReference type="EMBL" id="FAOZ01000023">
    <property type="protein sequence ID" value="CUU58887.1"/>
    <property type="molecule type" value="Genomic_DNA"/>
</dbReference>
<sequence>MAQPSPRPAPAAPPPPAAPAAVTPVAAVTPIRPRAGRRRSDLALFLRSRRERITPDDVGMPPGPRRRTPGLRREEVAQLAGVGVTWYTWLEQGRPINASPQVLDAVARTLRLGSAEREHLYRLADTPQPHPGPDEEATGIPPDIRTILDSLDPLPAALVNARSDVLGFNSTFALMAPCLVNAPVDERNSVWFTFTAPPACRPIVHSAELAAEHAGIFRYRYSQHLGEPGWQEFVHRLSAASPDFARLWASHDVVPPRPCNKIFRYPGIPDIATRSTNLELSYQPGTRVIVYTPVDDEGRAGIAWLREHPEATTAHHRH</sequence>
<dbReference type="Gene3D" id="3.30.450.180">
    <property type="match status" value="1"/>
</dbReference>
<gene>
    <name evidence="3" type="ORF">Ga0074812_12315</name>
</gene>
<feature type="domain" description="HTH cro/C1-type" evidence="2">
    <location>
        <begin position="45"/>
        <end position="117"/>
    </location>
</feature>
<dbReference type="GO" id="GO:0003677">
    <property type="term" value="F:DNA binding"/>
    <property type="evidence" value="ECO:0007669"/>
    <property type="project" value="InterPro"/>
</dbReference>
<organism evidence="3 4">
    <name type="scientific">Parafrankia irregularis</name>
    <dbReference type="NCBI Taxonomy" id="795642"/>
    <lineage>
        <taxon>Bacteria</taxon>
        <taxon>Bacillati</taxon>
        <taxon>Actinomycetota</taxon>
        <taxon>Actinomycetes</taxon>
        <taxon>Frankiales</taxon>
        <taxon>Frankiaceae</taxon>
        <taxon>Parafrankia</taxon>
    </lineage>
</organism>
<dbReference type="SUPFAM" id="SSF47413">
    <property type="entry name" value="lambda repressor-like DNA-binding domains"/>
    <property type="match status" value="1"/>
</dbReference>
<feature type="region of interest" description="Disordered" evidence="1">
    <location>
        <begin position="1"/>
        <end position="24"/>
    </location>
</feature>
<evidence type="ECO:0000313" key="4">
    <source>
        <dbReference type="Proteomes" id="UP000198802"/>
    </source>
</evidence>
<evidence type="ECO:0000256" key="1">
    <source>
        <dbReference type="SAM" id="MobiDB-lite"/>
    </source>
</evidence>
<dbReference type="RefSeq" id="WP_091282718.1">
    <property type="nucleotide sequence ID" value="NZ_FAOZ01000023.1"/>
</dbReference>
<dbReference type="Pfam" id="PF17765">
    <property type="entry name" value="MLTR_LBD"/>
    <property type="match status" value="1"/>
</dbReference>
<name>A0A0S4QTD1_9ACTN</name>
<keyword evidence="4" id="KW-1185">Reference proteome</keyword>
<dbReference type="InterPro" id="IPR010982">
    <property type="entry name" value="Lambda_DNA-bd_dom_sf"/>
</dbReference>
<dbReference type="Pfam" id="PF13560">
    <property type="entry name" value="HTH_31"/>
    <property type="match status" value="1"/>
</dbReference>
<dbReference type="Proteomes" id="UP000198802">
    <property type="component" value="Unassembled WGS sequence"/>
</dbReference>
<dbReference type="InterPro" id="IPR041413">
    <property type="entry name" value="MLTR_LBD"/>
</dbReference>
<protein>
    <submittedName>
        <fullName evidence="3">Helix-turn-helix domain-containing protein</fullName>
    </submittedName>
</protein>
<dbReference type="SMART" id="SM00530">
    <property type="entry name" value="HTH_XRE"/>
    <property type="match status" value="1"/>
</dbReference>
<dbReference type="AlphaFoldDB" id="A0A0S4QTD1"/>
<feature type="compositionally biased region" description="Pro residues" evidence="1">
    <location>
        <begin position="1"/>
        <end position="18"/>
    </location>
</feature>
<evidence type="ECO:0000313" key="3">
    <source>
        <dbReference type="EMBL" id="CUU58887.1"/>
    </source>
</evidence>
<dbReference type="InterPro" id="IPR001387">
    <property type="entry name" value="Cro/C1-type_HTH"/>
</dbReference>
<dbReference type="Gene3D" id="1.10.260.40">
    <property type="entry name" value="lambda repressor-like DNA-binding domains"/>
    <property type="match status" value="1"/>
</dbReference>
<evidence type="ECO:0000259" key="2">
    <source>
        <dbReference type="SMART" id="SM00530"/>
    </source>
</evidence>
<dbReference type="PANTHER" id="PTHR35010">
    <property type="entry name" value="BLL4672 PROTEIN-RELATED"/>
    <property type="match status" value="1"/>
</dbReference>
<proteinExistence type="predicted"/>
<accession>A0A0S4QTD1</accession>
<dbReference type="CDD" id="cd00093">
    <property type="entry name" value="HTH_XRE"/>
    <property type="match status" value="1"/>
</dbReference>